<sequence length="129" mass="15512">MIKKFIEYIKRKKRKKKFKVYFDNDNFGIKDYKVASVHKIPENISDNQEFDFYISTNYDTYLLRLINGNEKSGIIYPVKYDGLIYIVCKLPFNKYTMDDSIDKILNYLREFYGFPKLQNPNSSVKFKIL</sequence>
<accession>A0ABX2T1S7</accession>
<protein>
    <submittedName>
        <fullName evidence="1">Uncharacterized protein</fullName>
    </submittedName>
</protein>
<comment type="caution">
    <text evidence="1">The sequence shown here is derived from an EMBL/GenBank/DDBJ whole genome shotgun (WGS) entry which is preliminary data.</text>
</comment>
<dbReference type="Proteomes" id="UP000531840">
    <property type="component" value="Unassembled WGS sequence"/>
</dbReference>
<organism evidence="1 2">
    <name type="scientific">Gemelliphila palaticanis</name>
    <dbReference type="NCBI Taxonomy" id="81950"/>
    <lineage>
        <taxon>Bacteria</taxon>
        <taxon>Bacillati</taxon>
        <taxon>Bacillota</taxon>
        <taxon>Bacilli</taxon>
        <taxon>Bacillales</taxon>
        <taxon>Gemellaceae</taxon>
        <taxon>Gemelliphila</taxon>
    </lineage>
</organism>
<name>A0ABX2T1S7_9BACL</name>
<dbReference type="RefSeq" id="WP_179941396.1">
    <property type="nucleotide sequence ID" value="NZ_JACBYF010000009.1"/>
</dbReference>
<dbReference type="EMBL" id="JACBYF010000009">
    <property type="protein sequence ID" value="NYS47608.1"/>
    <property type="molecule type" value="Genomic_DNA"/>
</dbReference>
<keyword evidence="2" id="KW-1185">Reference proteome</keyword>
<proteinExistence type="predicted"/>
<evidence type="ECO:0000313" key="1">
    <source>
        <dbReference type="EMBL" id="NYS47608.1"/>
    </source>
</evidence>
<gene>
    <name evidence="1" type="ORF">HZY85_05270</name>
</gene>
<reference evidence="1 2" key="1">
    <citation type="submission" date="2020-07" db="EMBL/GenBank/DDBJ databases">
        <title>MOT database genomes.</title>
        <authorList>
            <person name="Joseph S."/>
            <person name="Aduse-Opoku J."/>
            <person name="Hashim A."/>
            <person name="Wade W."/>
            <person name="Curtis M."/>
        </authorList>
    </citation>
    <scope>NUCLEOTIDE SEQUENCE [LARGE SCALE GENOMIC DNA]</scope>
    <source>
        <strain evidence="1 2">CIP 106318</strain>
    </source>
</reference>
<evidence type="ECO:0000313" key="2">
    <source>
        <dbReference type="Proteomes" id="UP000531840"/>
    </source>
</evidence>